<dbReference type="InterPro" id="IPR046336">
    <property type="entry name" value="Lon_prtase_N_sf"/>
</dbReference>
<name>A0A177A8V0_9PEZI</name>
<gene>
    <name evidence="8" type="ORF">VC83_05457</name>
</gene>
<keyword evidence="1" id="KW-0479">Metal-binding</keyword>
<evidence type="ECO:0000256" key="4">
    <source>
        <dbReference type="PROSITE-ProRule" id="PRU00175"/>
    </source>
</evidence>
<dbReference type="AlphaFoldDB" id="A0A177A8V0"/>
<dbReference type="RefSeq" id="XP_024323435.1">
    <property type="nucleotide sequence ID" value="XM_024469079.1"/>
</dbReference>
<feature type="domain" description="Lon N-terminal" evidence="7">
    <location>
        <begin position="319"/>
        <end position="548"/>
    </location>
</feature>
<feature type="region of interest" description="Disordered" evidence="5">
    <location>
        <begin position="1"/>
        <end position="44"/>
    </location>
</feature>
<dbReference type="PROSITE" id="PS50089">
    <property type="entry name" value="ZF_RING_2"/>
    <property type="match status" value="1"/>
</dbReference>
<dbReference type="PROSITE" id="PS51787">
    <property type="entry name" value="LON_N"/>
    <property type="match status" value="1"/>
</dbReference>
<dbReference type="GeneID" id="36288523"/>
<dbReference type="VEuPathDB" id="FungiDB:GMDG_08065"/>
<dbReference type="GO" id="GO:0061630">
    <property type="term" value="F:ubiquitin protein ligase activity"/>
    <property type="evidence" value="ECO:0007669"/>
    <property type="project" value="TreeGrafter"/>
</dbReference>
<keyword evidence="3" id="KW-0862">Zinc</keyword>
<dbReference type="Gene3D" id="3.30.40.10">
    <property type="entry name" value="Zinc/RING finger domain, C3HC4 (zinc finger)"/>
    <property type="match status" value="2"/>
</dbReference>
<dbReference type="InterPro" id="IPR017907">
    <property type="entry name" value="Znf_RING_CS"/>
</dbReference>
<dbReference type="GO" id="GO:0008270">
    <property type="term" value="F:zinc ion binding"/>
    <property type="evidence" value="ECO:0007669"/>
    <property type="project" value="UniProtKB-KW"/>
</dbReference>
<dbReference type="InterPro" id="IPR003111">
    <property type="entry name" value="Lon_prtase_N"/>
</dbReference>
<evidence type="ECO:0000256" key="2">
    <source>
        <dbReference type="ARBA" id="ARBA00022771"/>
    </source>
</evidence>
<dbReference type="SMART" id="SM00184">
    <property type="entry name" value="RING"/>
    <property type="match status" value="2"/>
</dbReference>
<dbReference type="CDD" id="cd16514">
    <property type="entry name" value="RING-HC_LONFs_rpt2"/>
    <property type="match status" value="1"/>
</dbReference>
<evidence type="ECO:0000256" key="1">
    <source>
        <dbReference type="ARBA" id="ARBA00022723"/>
    </source>
</evidence>
<proteinExistence type="predicted"/>
<dbReference type="Proteomes" id="UP000077154">
    <property type="component" value="Unassembled WGS sequence"/>
</dbReference>
<dbReference type="PANTHER" id="PTHR23327:SF42">
    <property type="entry name" value="LON PEPTIDASE N-TERMINAL DOMAIN AND RING FINGER PROTEIN C14F5.10C"/>
    <property type="match status" value="1"/>
</dbReference>
<evidence type="ECO:0000256" key="3">
    <source>
        <dbReference type="ARBA" id="ARBA00022833"/>
    </source>
</evidence>
<sequence>MSEQSDDAVPPSSVPLAPSTDSSADPNPPAAPIATPANEADEEPLSGFDDARRIVRLLQCAQCSLPLREPMTLSCGNSLCKQCLPEIHTRQNITYPATAARMQGIDCPFPDCMRSHALGDCSMDVTLSKVVAQAKNSMDEFRPVIGEAPILLEEKDEWAAAGIASLSGKSPRSRALPGGRLIATYRMVELGELAHDAEVAYKPLSGATGDSKDLDATTLEAVKEKIRSEFDCQICYAIYLDPLTTTCGHTFCRKCLQRVLDHSSYCPICRRLLDLSHTISPTQYPSNARLASLLAGLWPSLLTARRALFATEESPSPPDLNLPLFICTISFPTMPTFLHVFEPRYRLMMRRVLDSDRRFGMLLHNPEQIPQPGLATTPLFFEYGTLLHIVSAQLLPDGRSLIETVGISLFRVLRHGVRDGYLVGSVERVEDLPLADEEALEIADTAITVDADADAGADVDANPFAALSTQDLMALCTAFVRRMRAASAPWMDARTLRVYGECPTSPAQFPWWFASVLPLPERDKYALLQTTSVRERLKICAAWVERIERVPEPNRSSSCVVI</sequence>
<dbReference type="Gene3D" id="2.30.130.40">
    <property type="entry name" value="LON domain-like"/>
    <property type="match status" value="1"/>
</dbReference>
<evidence type="ECO:0000256" key="5">
    <source>
        <dbReference type="SAM" id="MobiDB-lite"/>
    </source>
</evidence>
<evidence type="ECO:0000259" key="6">
    <source>
        <dbReference type="PROSITE" id="PS50089"/>
    </source>
</evidence>
<dbReference type="SUPFAM" id="SSF88697">
    <property type="entry name" value="PUA domain-like"/>
    <property type="match status" value="1"/>
</dbReference>
<evidence type="ECO:0000313" key="8">
    <source>
        <dbReference type="EMBL" id="OAF58150.1"/>
    </source>
</evidence>
<dbReference type="SMART" id="SM00464">
    <property type="entry name" value="LON"/>
    <property type="match status" value="1"/>
</dbReference>
<dbReference type="PROSITE" id="PS00518">
    <property type="entry name" value="ZF_RING_1"/>
    <property type="match status" value="1"/>
</dbReference>
<evidence type="ECO:0000259" key="7">
    <source>
        <dbReference type="PROSITE" id="PS51787"/>
    </source>
</evidence>
<dbReference type="eggNOG" id="KOG4159">
    <property type="taxonomic scope" value="Eukaryota"/>
</dbReference>
<accession>A0A177A8V0</accession>
<dbReference type="Pfam" id="PF02190">
    <property type="entry name" value="LON_substr_bdg"/>
    <property type="match status" value="1"/>
</dbReference>
<dbReference type="OrthoDB" id="264917at2759"/>
<organism evidence="8">
    <name type="scientific">Pseudogymnoascus destructans</name>
    <dbReference type="NCBI Taxonomy" id="655981"/>
    <lineage>
        <taxon>Eukaryota</taxon>
        <taxon>Fungi</taxon>
        <taxon>Dikarya</taxon>
        <taxon>Ascomycota</taxon>
        <taxon>Pezizomycotina</taxon>
        <taxon>Leotiomycetes</taxon>
        <taxon>Thelebolales</taxon>
        <taxon>Thelebolaceae</taxon>
        <taxon>Pseudogymnoascus</taxon>
    </lineage>
</organism>
<dbReference type="PANTHER" id="PTHR23327">
    <property type="entry name" value="RING FINGER PROTEIN 127"/>
    <property type="match status" value="1"/>
</dbReference>
<dbReference type="SUPFAM" id="SSF57850">
    <property type="entry name" value="RING/U-box"/>
    <property type="match status" value="2"/>
</dbReference>
<dbReference type="Gene3D" id="1.20.58.1480">
    <property type="match status" value="1"/>
</dbReference>
<feature type="compositionally biased region" description="Low complexity" evidence="5">
    <location>
        <begin position="8"/>
        <end position="25"/>
    </location>
</feature>
<feature type="domain" description="RING-type" evidence="6">
    <location>
        <begin position="232"/>
        <end position="270"/>
    </location>
</feature>
<dbReference type="InterPro" id="IPR015947">
    <property type="entry name" value="PUA-like_sf"/>
</dbReference>
<dbReference type="InterPro" id="IPR001841">
    <property type="entry name" value="Znf_RING"/>
</dbReference>
<dbReference type="EMBL" id="KV441398">
    <property type="protein sequence ID" value="OAF58150.1"/>
    <property type="molecule type" value="Genomic_DNA"/>
</dbReference>
<protein>
    <submittedName>
        <fullName evidence="8">Uncharacterized protein</fullName>
    </submittedName>
</protein>
<dbReference type="Pfam" id="PF13923">
    <property type="entry name" value="zf-C3HC4_2"/>
    <property type="match status" value="1"/>
</dbReference>
<dbReference type="InterPro" id="IPR013083">
    <property type="entry name" value="Znf_RING/FYVE/PHD"/>
</dbReference>
<keyword evidence="2 4" id="KW-0863">Zinc-finger</keyword>
<reference evidence="8" key="1">
    <citation type="submission" date="2016-03" db="EMBL/GenBank/DDBJ databases">
        <title>Updated assembly of Pseudogymnoascus destructans, the fungus causing white-nose syndrome of bats.</title>
        <authorList>
            <person name="Palmer J.M."/>
            <person name="Drees K.P."/>
            <person name="Foster J.T."/>
            <person name="Lindner D.L."/>
        </authorList>
    </citation>
    <scope>NUCLEOTIDE SEQUENCE [LARGE SCALE GENOMIC DNA]</scope>
    <source>
        <strain evidence="8">20631-21</strain>
    </source>
</reference>